<dbReference type="AlphaFoldDB" id="A0AAV6XPV9"/>
<reference evidence="8" key="1">
    <citation type="submission" date="2019-10" db="EMBL/GenBank/DDBJ databases">
        <authorList>
            <person name="Zhang R."/>
            <person name="Pan Y."/>
            <person name="Wang J."/>
            <person name="Ma R."/>
            <person name="Yu S."/>
        </authorList>
    </citation>
    <scope>NUCLEOTIDE SEQUENCE</scope>
    <source>
        <strain evidence="8">LA-IB0</strain>
        <tissue evidence="8">Leaf</tissue>
    </source>
</reference>
<protein>
    <recommendedName>
        <fullName evidence="10">Protein pollen defective in guidance 1</fullName>
    </recommendedName>
</protein>
<evidence type="ECO:0000256" key="6">
    <source>
        <dbReference type="SAM" id="MobiDB-lite"/>
    </source>
</evidence>
<evidence type="ECO:0000313" key="8">
    <source>
        <dbReference type="EMBL" id="KAG8382677.1"/>
    </source>
</evidence>
<dbReference type="Proteomes" id="UP000826271">
    <property type="component" value="Unassembled WGS sequence"/>
</dbReference>
<evidence type="ECO:0000256" key="3">
    <source>
        <dbReference type="ARBA" id="ARBA00022692"/>
    </source>
</evidence>
<keyword evidence="3 7" id="KW-0812">Transmembrane</keyword>
<dbReference type="EMBL" id="WHWC01000005">
    <property type="protein sequence ID" value="KAG8382677.1"/>
    <property type="molecule type" value="Genomic_DNA"/>
</dbReference>
<evidence type="ECO:0000256" key="7">
    <source>
        <dbReference type="SAM" id="Phobius"/>
    </source>
</evidence>
<evidence type="ECO:0000256" key="2">
    <source>
        <dbReference type="ARBA" id="ARBA00008803"/>
    </source>
</evidence>
<comment type="similarity">
    <text evidence="2">Belongs to the TAPT1 family.</text>
</comment>
<keyword evidence="4 7" id="KW-1133">Transmembrane helix</keyword>
<keyword evidence="5 7" id="KW-0472">Membrane</keyword>
<dbReference type="GO" id="GO:0005789">
    <property type="term" value="C:endoplasmic reticulum membrane"/>
    <property type="evidence" value="ECO:0007669"/>
    <property type="project" value="TreeGrafter"/>
</dbReference>
<dbReference type="Pfam" id="PF05346">
    <property type="entry name" value="DUF747"/>
    <property type="match status" value="1"/>
</dbReference>
<comment type="subcellular location">
    <subcellularLocation>
        <location evidence="1">Membrane</location>
        <topology evidence="1">Multi-pass membrane protein</topology>
    </subcellularLocation>
</comment>
<evidence type="ECO:0000256" key="4">
    <source>
        <dbReference type="ARBA" id="ARBA00022989"/>
    </source>
</evidence>
<dbReference type="InterPro" id="IPR008010">
    <property type="entry name" value="Tatp1"/>
</dbReference>
<feature type="compositionally biased region" description="Low complexity" evidence="6">
    <location>
        <begin position="25"/>
        <end position="46"/>
    </location>
</feature>
<feature type="transmembrane region" description="Helical" evidence="7">
    <location>
        <begin position="287"/>
        <end position="307"/>
    </location>
</feature>
<feature type="region of interest" description="Disordered" evidence="6">
    <location>
        <begin position="24"/>
        <end position="67"/>
    </location>
</feature>
<dbReference type="PANTHER" id="PTHR13317:SF4">
    <property type="entry name" value="TRANSMEMBRANE ANTERIOR POSTERIOR TRANSFORMATION PROTEIN 1 HOMOLOG"/>
    <property type="match status" value="1"/>
</dbReference>
<sequence length="399" mass="44887">MPMESHGRKLSFDILAISEYDDVTSTSTSSSSLSRSKSDPPSLRSDAVSSPPRKRKKKRNRKGKLSHDSYVIAENAVMNRELNYSLTTSTVTEVASVPEADSEANCAVRTVTLPPQFGELRQRNVGNVINGGIAEVVSEGSGSSKKDDDNVKEEVAENVGVCKEINSKPVVELNGRKLERDQTLDWKNLMPEDPNYTLPMEKSPMKYFMEEMYAGNSLRSTTTLSNEKERERVYDTIFRLPWRCELLINIGLFVCIDSFLSLLTIMPTRIIMTFWRLIKTRQFKRPSSLELSDFGCFIVLIIGVTLLQQAVLNFCGSDISLIYHMIRGQGIIKLYVVYNVLEVFDKLCQSFGGDVIQALFNSADGLANCSQENMQFWMWRFIIDEALAVASSNILMISS</sequence>
<comment type="caution">
    <text evidence="8">The sequence shown here is derived from an EMBL/GenBank/DDBJ whole genome shotgun (WGS) entry which is preliminary data.</text>
</comment>
<name>A0AAV6XPV9_9LAMI</name>
<evidence type="ECO:0008006" key="10">
    <source>
        <dbReference type="Google" id="ProtNLM"/>
    </source>
</evidence>
<evidence type="ECO:0000313" key="9">
    <source>
        <dbReference type="Proteomes" id="UP000826271"/>
    </source>
</evidence>
<accession>A0AAV6XPV9</accession>
<proteinExistence type="inferred from homology"/>
<evidence type="ECO:0000256" key="1">
    <source>
        <dbReference type="ARBA" id="ARBA00004141"/>
    </source>
</evidence>
<feature type="transmembrane region" description="Helical" evidence="7">
    <location>
        <begin position="246"/>
        <end position="266"/>
    </location>
</feature>
<gene>
    <name evidence="8" type="ORF">BUALT_Bualt05G0102100</name>
</gene>
<keyword evidence="9" id="KW-1185">Reference proteome</keyword>
<organism evidence="8 9">
    <name type="scientific">Buddleja alternifolia</name>
    <dbReference type="NCBI Taxonomy" id="168488"/>
    <lineage>
        <taxon>Eukaryota</taxon>
        <taxon>Viridiplantae</taxon>
        <taxon>Streptophyta</taxon>
        <taxon>Embryophyta</taxon>
        <taxon>Tracheophyta</taxon>
        <taxon>Spermatophyta</taxon>
        <taxon>Magnoliopsida</taxon>
        <taxon>eudicotyledons</taxon>
        <taxon>Gunneridae</taxon>
        <taxon>Pentapetalae</taxon>
        <taxon>asterids</taxon>
        <taxon>lamiids</taxon>
        <taxon>Lamiales</taxon>
        <taxon>Scrophulariaceae</taxon>
        <taxon>Buddlejeae</taxon>
        <taxon>Buddleja</taxon>
    </lineage>
</organism>
<dbReference type="PANTHER" id="PTHR13317">
    <property type="entry name" value="TRANSMEMBRANE ANTERIOR POSTERIOR TRANSFORMATION PROTEIN 1 HOMOLOG"/>
    <property type="match status" value="1"/>
</dbReference>
<feature type="compositionally biased region" description="Basic residues" evidence="6">
    <location>
        <begin position="52"/>
        <end position="64"/>
    </location>
</feature>
<evidence type="ECO:0000256" key="5">
    <source>
        <dbReference type="ARBA" id="ARBA00023136"/>
    </source>
</evidence>